<comment type="caution">
    <text evidence="9">The sequence shown here is derived from an EMBL/GenBank/DDBJ whole genome shotgun (WGS) entry which is preliminary data.</text>
</comment>
<feature type="transmembrane region" description="Helical" evidence="7">
    <location>
        <begin position="261"/>
        <end position="280"/>
    </location>
</feature>
<evidence type="ECO:0000256" key="5">
    <source>
        <dbReference type="ARBA" id="ARBA00022989"/>
    </source>
</evidence>
<reference evidence="9 10" key="1">
    <citation type="submission" date="2018-07" db="EMBL/GenBank/DDBJ databases">
        <title>Genomic Encyclopedia of Type Strains, Phase III (KMG-III): the genomes of soil and plant-associated and newly described type strains.</title>
        <authorList>
            <person name="Whitman W."/>
        </authorList>
    </citation>
    <scope>NUCLEOTIDE SEQUENCE [LARGE SCALE GENOMIC DNA]</scope>
    <source>
        <strain evidence="9 10">CECT 7287</strain>
    </source>
</reference>
<dbReference type="InterPro" id="IPR000515">
    <property type="entry name" value="MetI-like"/>
</dbReference>
<dbReference type="Gene3D" id="1.10.3720.10">
    <property type="entry name" value="MetI-like"/>
    <property type="match status" value="1"/>
</dbReference>
<evidence type="ECO:0000256" key="2">
    <source>
        <dbReference type="ARBA" id="ARBA00022448"/>
    </source>
</evidence>
<dbReference type="PANTHER" id="PTHR43744">
    <property type="entry name" value="ABC TRANSPORTER PERMEASE PROTEIN MG189-RELATED-RELATED"/>
    <property type="match status" value="1"/>
</dbReference>
<gene>
    <name evidence="9" type="ORF">DFP98_14931</name>
</gene>
<dbReference type="SUPFAM" id="SSF161098">
    <property type="entry name" value="MetI-like"/>
    <property type="match status" value="1"/>
</dbReference>
<keyword evidence="2" id="KW-0813">Transport</keyword>
<feature type="transmembrane region" description="Helical" evidence="7">
    <location>
        <begin position="77"/>
        <end position="98"/>
    </location>
</feature>
<evidence type="ECO:0000256" key="6">
    <source>
        <dbReference type="ARBA" id="ARBA00023136"/>
    </source>
</evidence>
<evidence type="ECO:0000256" key="3">
    <source>
        <dbReference type="ARBA" id="ARBA00022475"/>
    </source>
</evidence>
<protein>
    <submittedName>
        <fullName evidence="9">Carbohydrate ABC transporter membrane protein 2 (CUT1 family)</fullName>
    </submittedName>
</protein>
<dbReference type="RefSeq" id="WP_116065490.1">
    <property type="nucleotide sequence ID" value="NZ_QRDZ01000049.1"/>
</dbReference>
<dbReference type="OrthoDB" id="2559592at2"/>
<dbReference type="AlphaFoldDB" id="A0A3D9HZX5"/>
<evidence type="ECO:0000313" key="9">
    <source>
        <dbReference type="EMBL" id="RED54466.1"/>
    </source>
</evidence>
<dbReference type="GO" id="GO:0055085">
    <property type="term" value="P:transmembrane transport"/>
    <property type="evidence" value="ECO:0007669"/>
    <property type="project" value="InterPro"/>
</dbReference>
<organism evidence="9 10">
    <name type="scientific">Cohnella phaseoli</name>
    <dbReference type="NCBI Taxonomy" id="456490"/>
    <lineage>
        <taxon>Bacteria</taxon>
        <taxon>Bacillati</taxon>
        <taxon>Bacillota</taxon>
        <taxon>Bacilli</taxon>
        <taxon>Bacillales</taxon>
        <taxon>Paenibacillaceae</taxon>
        <taxon>Cohnella</taxon>
    </lineage>
</organism>
<keyword evidence="5 7" id="KW-1133">Transmembrane helix</keyword>
<accession>A0A3D9HZX5</accession>
<evidence type="ECO:0000256" key="1">
    <source>
        <dbReference type="ARBA" id="ARBA00004651"/>
    </source>
</evidence>
<evidence type="ECO:0000259" key="8">
    <source>
        <dbReference type="PROSITE" id="PS50928"/>
    </source>
</evidence>
<sequence>MSNGNEKVYQAVSSAIVLGLTLLSAIPLIYVISMSLVNEQEWIDRGGFILWPQNPTLIAYERLFQGTAVLQALSATVVRTVLGTALVLLMTTLAAYVLSKRNLPGRKPMLFFILVTILIGGGLIPTYLVVRDLHLLDSVWALILPGLVDSWSVLVLKQFFENIPGELEESAVIDGAGEVTLMSKIMIPMAAPAMAAIGLFIGVAHWNSWFDALIYLDDSKWHPIQLLIRNMFSSSEIGAQFNNAGQHNAFNPVNRVSAESLKMALVVIGTLPILCVYPFLQKHFMKGMYLGAVKG</sequence>
<evidence type="ECO:0000256" key="7">
    <source>
        <dbReference type="SAM" id="Phobius"/>
    </source>
</evidence>
<dbReference type="PANTHER" id="PTHR43744:SF9">
    <property type="entry name" value="POLYGALACTURONAN_RHAMNOGALACTURONAN TRANSPORT SYSTEM PERMEASE PROTEIN YTCP"/>
    <property type="match status" value="1"/>
</dbReference>
<feature type="transmembrane region" description="Helical" evidence="7">
    <location>
        <begin position="110"/>
        <end position="129"/>
    </location>
</feature>
<dbReference type="CDD" id="cd06261">
    <property type="entry name" value="TM_PBP2"/>
    <property type="match status" value="1"/>
</dbReference>
<evidence type="ECO:0000256" key="4">
    <source>
        <dbReference type="ARBA" id="ARBA00022692"/>
    </source>
</evidence>
<proteinExistence type="predicted"/>
<dbReference type="EMBL" id="QRDZ01000049">
    <property type="protein sequence ID" value="RED54466.1"/>
    <property type="molecule type" value="Genomic_DNA"/>
</dbReference>
<dbReference type="Proteomes" id="UP000256977">
    <property type="component" value="Unassembled WGS sequence"/>
</dbReference>
<name>A0A3D9HZX5_9BACL</name>
<keyword evidence="4 7" id="KW-0812">Transmembrane</keyword>
<keyword evidence="6 7" id="KW-0472">Membrane</keyword>
<dbReference type="GO" id="GO:0005886">
    <property type="term" value="C:plasma membrane"/>
    <property type="evidence" value="ECO:0007669"/>
    <property type="project" value="UniProtKB-SubCell"/>
</dbReference>
<feature type="domain" description="ABC transmembrane type-1" evidence="8">
    <location>
        <begin position="73"/>
        <end position="274"/>
    </location>
</feature>
<keyword evidence="3" id="KW-1003">Cell membrane</keyword>
<feature type="transmembrane region" description="Helical" evidence="7">
    <location>
        <begin position="185"/>
        <end position="206"/>
    </location>
</feature>
<feature type="transmembrane region" description="Helical" evidence="7">
    <location>
        <begin position="12"/>
        <end position="32"/>
    </location>
</feature>
<evidence type="ECO:0000313" key="10">
    <source>
        <dbReference type="Proteomes" id="UP000256977"/>
    </source>
</evidence>
<dbReference type="InterPro" id="IPR035906">
    <property type="entry name" value="MetI-like_sf"/>
</dbReference>
<dbReference type="PROSITE" id="PS50928">
    <property type="entry name" value="ABC_TM1"/>
    <property type="match status" value="1"/>
</dbReference>
<comment type="subcellular location">
    <subcellularLocation>
        <location evidence="1">Cell membrane</location>
        <topology evidence="1">Multi-pass membrane protein</topology>
    </subcellularLocation>
</comment>
<keyword evidence="10" id="KW-1185">Reference proteome</keyword>